<feature type="transmembrane region" description="Helical" evidence="12">
    <location>
        <begin position="416"/>
        <end position="437"/>
    </location>
</feature>
<keyword evidence="4" id="KW-1003">Cell membrane</keyword>
<dbReference type="InterPro" id="IPR004772">
    <property type="entry name" value="TrkH"/>
</dbReference>
<evidence type="ECO:0000256" key="5">
    <source>
        <dbReference type="ARBA" id="ARBA00022519"/>
    </source>
</evidence>
<feature type="transmembrane region" description="Helical" evidence="12">
    <location>
        <begin position="473"/>
        <end position="493"/>
    </location>
</feature>
<feature type="transmembrane region" description="Helical" evidence="12">
    <location>
        <begin position="201"/>
        <end position="222"/>
    </location>
</feature>
<evidence type="ECO:0000256" key="6">
    <source>
        <dbReference type="ARBA" id="ARBA00022538"/>
    </source>
</evidence>
<gene>
    <name evidence="13" type="ORF">H9626_03210</name>
</gene>
<evidence type="ECO:0000256" key="10">
    <source>
        <dbReference type="ARBA" id="ARBA00023065"/>
    </source>
</evidence>
<name>A0ABR8V8Z0_9BACT</name>
<keyword evidence="5" id="KW-0997">Cell inner membrane</keyword>
<accession>A0ABR8V8Z0</accession>
<keyword evidence="10" id="KW-0406">Ion transport</keyword>
<evidence type="ECO:0000256" key="7">
    <source>
        <dbReference type="ARBA" id="ARBA00022692"/>
    </source>
</evidence>
<reference evidence="13 14" key="1">
    <citation type="submission" date="2020-08" db="EMBL/GenBank/DDBJ databases">
        <title>A Genomic Blueprint of the Chicken Gut Microbiome.</title>
        <authorList>
            <person name="Gilroy R."/>
            <person name="Ravi A."/>
            <person name="Getino M."/>
            <person name="Pursley I."/>
            <person name="Horton D.L."/>
            <person name="Alikhan N.-F."/>
            <person name="Baker D."/>
            <person name="Gharbi K."/>
            <person name="Hall N."/>
            <person name="Watson M."/>
            <person name="Adriaenssens E.M."/>
            <person name="Foster-Nyarko E."/>
            <person name="Jarju S."/>
            <person name="Secka A."/>
            <person name="Antonio M."/>
            <person name="Oren A."/>
            <person name="Chaudhuri R."/>
            <person name="La Ragione R.M."/>
            <person name="Hildebrand F."/>
            <person name="Pallen M.J."/>
        </authorList>
    </citation>
    <scope>NUCLEOTIDE SEQUENCE [LARGE SCALE GENOMIC DNA]</scope>
    <source>
        <strain evidence="13 14">Sa1YUN3</strain>
    </source>
</reference>
<feature type="transmembrane region" description="Helical" evidence="12">
    <location>
        <begin position="24"/>
        <end position="49"/>
    </location>
</feature>
<dbReference type="Pfam" id="PF02386">
    <property type="entry name" value="TrkH"/>
    <property type="match status" value="1"/>
</dbReference>
<keyword evidence="14" id="KW-1185">Reference proteome</keyword>
<evidence type="ECO:0000313" key="13">
    <source>
        <dbReference type="EMBL" id="MBD8001225.1"/>
    </source>
</evidence>
<dbReference type="PANTHER" id="PTHR32024">
    <property type="entry name" value="TRK SYSTEM POTASSIUM UPTAKE PROTEIN TRKG-RELATED"/>
    <property type="match status" value="1"/>
</dbReference>
<sequence>MEEFILSEMPAGSSRRNSFINRKIILRILGILLFIEAALFLVCMGVSLLYREADYIYFIYAAVINVVVGGIMFFLGRGANNVVTRRDGYCVVAFTWLLFTVFGMMPFYMSGAIPSVADAFFETMSGFTTTGATILDNIEELSHGMLFWRSFTHWVGGLGIVFFTIAVLPIFGVGNQVLFSAEATGVTHDKIHPKISVMAKMLWTVYLILTIVVTGLLMLGGMDWFDAVCHAFGTTGTGGFSTKQDSVAHWHSPFIEYVIAIFMILSAMNFSLYFMCLKGRCKQLFRDDEVKWFISSILIVTLIITASLVVHNHYGVEEAFRKALFQVATLHTSCGFSTDDYANWQPFTWMLLIYAMFAGGCTGSTAGGIKNMRLLIVMRNIKNEFQRLMHPRAVLPVKVNNQTVSRSTISTVTTFVVFYLICFFVSWIVLMFLGLGVTEAFSTVVSSLGNAGLALGAYGPAYSWSSMPDAAKWIHSFLMLLGRLELFGILLMFTPGFWRKR</sequence>
<evidence type="ECO:0000256" key="12">
    <source>
        <dbReference type="SAM" id="Phobius"/>
    </source>
</evidence>
<evidence type="ECO:0000256" key="3">
    <source>
        <dbReference type="ARBA" id="ARBA00022448"/>
    </source>
</evidence>
<dbReference type="EMBL" id="JACSPQ010000001">
    <property type="protein sequence ID" value="MBD8001225.1"/>
    <property type="molecule type" value="Genomic_DNA"/>
</dbReference>
<feature type="transmembrane region" description="Helical" evidence="12">
    <location>
        <begin position="347"/>
        <end position="369"/>
    </location>
</feature>
<dbReference type="Proteomes" id="UP000616346">
    <property type="component" value="Unassembled WGS sequence"/>
</dbReference>
<evidence type="ECO:0000256" key="1">
    <source>
        <dbReference type="ARBA" id="ARBA00004429"/>
    </source>
</evidence>
<dbReference type="RefSeq" id="WP_191709549.1">
    <property type="nucleotide sequence ID" value="NZ_JACSPQ010000001.1"/>
</dbReference>
<dbReference type="InterPro" id="IPR003445">
    <property type="entry name" value="Cat_transpt"/>
</dbReference>
<feature type="transmembrane region" description="Helical" evidence="12">
    <location>
        <begin position="254"/>
        <end position="277"/>
    </location>
</feature>
<comment type="subcellular location">
    <subcellularLocation>
        <location evidence="1">Cell inner membrane</location>
        <topology evidence="1">Multi-pass membrane protein</topology>
    </subcellularLocation>
</comment>
<organism evidence="13 14">
    <name type="scientific">Phocaeicola faecium</name>
    <dbReference type="NCBI Taxonomy" id="2762213"/>
    <lineage>
        <taxon>Bacteria</taxon>
        <taxon>Pseudomonadati</taxon>
        <taxon>Bacteroidota</taxon>
        <taxon>Bacteroidia</taxon>
        <taxon>Bacteroidales</taxon>
        <taxon>Bacteroidaceae</taxon>
        <taxon>Phocaeicola</taxon>
    </lineage>
</organism>
<protein>
    <submittedName>
        <fullName evidence="13">TrkH family potassium uptake protein</fullName>
    </submittedName>
</protein>
<proteinExistence type="inferred from homology"/>
<feature type="transmembrane region" description="Helical" evidence="12">
    <location>
        <begin position="55"/>
        <end position="76"/>
    </location>
</feature>
<evidence type="ECO:0000256" key="4">
    <source>
        <dbReference type="ARBA" id="ARBA00022475"/>
    </source>
</evidence>
<keyword evidence="9 12" id="KW-1133">Transmembrane helix</keyword>
<keyword evidence="11 12" id="KW-0472">Membrane</keyword>
<keyword evidence="6" id="KW-0633">Potassium transport</keyword>
<comment type="similarity">
    <text evidence="2">Belongs to the TrkH potassium transport family.</text>
</comment>
<evidence type="ECO:0000256" key="11">
    <source>
        <dbReference type="ARBA" id="ARBA00023136"/>
    </source>
</evidence>
<keyword evidence="3" id="KW-0813">Transport</keyword>
<keyword evidence="7 12" id="KW-0812">Transmembrane</keyword>
<dbReference type="PANTHER" id="PTHR32024:SF2">
    <property type="entry name" value="TRK SYSTEM POTASSIUM UPTAKE PROTEIN TRKG-RELATED"/>
    <property type="match status" value="1"/>
</dbReference>
<evidence type="ECO:0000256" key="9">
    <source>
        <dbReference type="ARBA" id="ARBA00022989"/>
    </source>
</evidence>
<evidence type="ECO:0000256" key="8">
    <source>
        <dbReference type="ARBA" id="ARBA00022958"/>
    </source>
</evidence>
<feature type="transmembrane region" description="Helical" evidence="12">
    <location>
        <begin position="88"/>
        <end position="109"/>
    </location>
</feature>
<feature type="transmembrane region" description="Helical" evidence="12">
    <location>
        <begin position="289"/>
        <end position="310"/>
    </location>
</feature>
<feature type="transmembrane region" description="Helical" evidence="12">
    <location>
        <begin position="151"/>
        <end position="171"/>
    </location>
</feature>
<keyword evidence="8" id="KW-0630">Potassium</keyword>
<comment type="caution">
    <text evidence="13">The sequence shown here is derived from an EMBL/GenBank/DDBJ whole genome shotgun (WGS) entry which is preliminary data.</text>
</comment>
<evidence type="ECO:0000256" key="2">
    <source>
        <dbReference type="ARBA" id="ARBA00009137"/>
    </source>
</evidence>
<evidence type="ECO:0000313" key="14">
    <source>
        <dbReference type="Proteomes" id="UP000616346"/>
    </source>
</evidence>
<dbReference type="PIRSF" id="PIRSF006247">
    <property type="entry name" value="TrkH"/>
    <property type="match status" value="1"/>
</dbReference>